<accession>A0A7J8JHQ4</accession>
<gene>
    <name evidence="2" type="ORF">HJG63_010194</name>
</gene>
<evidence type="ECO:0000313" key="2">
    <source>
        <dbReference type="EMBL" id="KAF6495859.1"/>
    </source>
</evidence>
<proteinExistence type="predicted"/>
<reference evidence="2 3" key="1">
    <citation type="journal article" date="2020" name="Nature">
        <title>Six reference-quality genomes reveal evolution of bat adaptations.</title>
        <authorList>
            <person name="Jebb D."/>
            <person name="Huang Z."/>
            <person name="Pippel M."/>
            <person name="Hughes G.M."/>
            <person name="Lavrichenko K."/>
            <person name="Devanna P."/>
            <person name="Winkler S."/>
            <person name="Jermiin L.S."/>
            <person name="Skirmuntt E.C."/>
            <person name="Katzourakis A."/>
            <person name="Burkitt-Gray L."/>
            <person name="Ray D.A."/>
            <person name="Sullivan K.A.M."/>
            <person name="Roscito J.G."/>
            <person name="Kirilenko B.M."/>
            <person name="Davalos L.M."/>
            <person name="Corthals A.P."/>
            <person name="Power M.L."/>
            <person name="Jones G."/>
            <person name="Ransome R.D."/>
            <person name="Dechmann D.K.N."/>
            <person name="Locatelli A.G."/>
            <person name="Puechmaille S.J."/>
            <person name="Fedrigo O."/>
            <person name="Jarvis E.D."/>
            <person name="Hiller M."/>
            <person name="Vernes S.C."/>
            <person name="Myers E.W."/>
            <person name="Teeling E.C."/>
        </authorList>
    </citation>
    <scope>NUCLEOTIDE SEQUENCE [LARGE SCALE GENOMIC DNA]</scope>
    <source>
        <strain evidence="2">MRouAeg1</strain>
        <tissue evidence="2">Muscle</tissue>
    </source>
</reference>
<dbReference type="EMBL" id="JACASE010000002">
    <property type="protein sequence ID" value="KAF6495859.1"/>
    <property type="molecule type" value="Genomic_DNA"/>
</dbReference>
<comment type="caution">
    <text evidence="2">The sequence shown here is derived from an EMBL/GenBank/DDBJ whole genome shotgun (WGS) entry which is preliminary data.</text>
</comment>
<protein>
    <submittedName>
        <fullName evidence="2">Uncharacterized protein</fullName>
    </submittedName>
</protein>
<evidence type="ECO:0000313" key="3">
    <source>
        <dbReference type="Proteomes" id="UP000593571"/>
    </source>
</evidence>
<dbReference type="AlphaFoldDB" id="A0A7J8JHQ4"/>
<feature type="region of interest" description="Disordered" evidence="1">
    <location>
        <begin position="102"/>
        <end position="129"/>
    </location>
</feature>
<organism evidence="2 3">
    <name type="scientific">Rousettus aegyptiacus</name>
    <name type="common">Egyptian fruit bat</name>
    <name type="synonym">Pteropus aegyptiacus</name>
    <dbReference type="NCBI Taxonomy" id="9407"/>
    <lineage>
        <taxon>Eukaryota</taxon>
        <taxon>Metazoa</taxon>
        <taxon>Chordata</taxon>
        <taxon>Craniata</taxon>
        <taxon>Vertebrata</taxon>
        <taxon>Euteleostomi</taxon>
        <taxon>Mammalia</taxon>
        <taxon>Eutheria</taxon>
        <taxon>Laurasiatheria</taxon>
        <taxon>Chiroptera</taxon>
        <taxon>Yinpterochiroptera</taxon>
        <taxon>Pteropodoidea</taxon>
        <taxon>Pteropodidae</taxon>
        <taxon>Rousettinae</taxon>
        <taxon>Rousettus</taxon>
    </lineage>
</organism>
<sequence>MCIAPPKLLLSSRYVFAKALFLFPKLPPPEDKCAPIFCLLRLQTPGSTLPPSTWLCSALMESAIHTPHTVNSHSLHCSLYHVSPREHWELVIATLFRNLQPPDEYQSSSPSPELSPLCFAGQPSWHTQS</sequence>
<keyword evidence="3" id="KW-1185">Reference proteome</keyword>
<evidence type="ECO:0000256" key="1">
    <source>
        <dbReference type="SAM" id="MobiDB-lite"/>
    </source>
</evidence>
<name>A0A7J8JHQ4_ROUAE</name>
<feature type="compositionally biased region" description="Low complexity" evidence="1">
    <location>
        <begin position="107"/>
        <end position="117"/>
    </location>
</feature>
<dbReference type="Proteomes" id="UP000593571">
    <property type="component" value="Unassembled WGS sequence"/>
</dbReference>